<organism evidence="2 3">
    <name type="scientific">Galerina marginata (strain CBS 339.88)</name>
    <dbReference type="NCBI Taxonomy" id="685588"/>
    <lineage>
        <taxon>Eukaryota</taxon>
        <taxon>Fungi</taxon>
        <taxon>Dikarya</taxon>
        <taxon>Basidiomycota</taxon>
        <taxon>Agaricomycotina</taxon>
        <taxon>Agaricomycetes</taxon>
        <taxon>Agaricomycetidae</taxon>
        <taxon>Agaricales</taxon>
        <taxon>Agaricineae</taxon>
        <taxon>Strophariaceae</taxon>
        <taxon>Galerina</taxon>
    </lineage>
</organism>
<sequence length="399" mass="45729">MSPKLGHFKNEVSHPASSGSREKVNSDTIENRLRRQKVRKVQSPNLSSKAKDDAVVVNSSGLAIFPDELLLEILGHYPEIPFPTVEQQEFNANDHIARRETLLALSKTCRNLRRFFRPYIWHRIEVCAGMRVENHILQAGQNLDKVKFNLELVRQLEIVTIRDPTLAEYVTVINVEVKDYSVGPLLAELARSISLFPNLHTVKLQVTHHLNSDVPTRKAFSKYSYPQIRSLILCRCAYPLLRSCPQARSIRTTEKYPSLDLMPAMLGTLKFPCLEELEIRIPFDHLEVIVEAFPGLRTVVLRFCNTLLQSFGYPELLAPIHRLRRLNSITIWTFSTIQSPLKQEITHWASQLLLALQKEDKEDKKLVVLDQEFVHDAPIRLVGKHVYLLPALKSCPIDL</sequence>
<evidence type="ECO:0000313" key="3">
    <source>
        <dbReference type="Proteomes" id="UP000027222"/>
    </source>
</evidence>
<name>A0A067U2P8_GALM3</name>
<dbReference type="Proteomes" id="UP000027222">
    <property type="component" value="Unassembled WGS sequence"/>
</dbReference>
<dbReference type="Gene3D" id="3.80.10.10">
    <property type="entry name" value="Ribonuclease Inhibitor"/>
    <property type="match status" value="1"/>
</dbReference>
<evidence type="ECO:0000313" key="2">
    <source>
        <dbReference type="EMBL" id="KDR85673.1"/>
    </source>
</evidence>
<evidence type="ECO:0008006" key="4">
    <source>
        <dbReference type="Google" id="ProtNLM"/>
    </source>
</evidence>
<dbReference type="HOGENOM" id="CLU_063711_0_0_1"/>
<dbReference type="OrthoDB" id="2891411at2759"/>
<dbReference type="AlphaFoldDB" id="A0A067U2P8"/>
<dbReference type="EMBL" id="KL142367">
    <property type="protein sequence ID" value="KDR85673.1"/>
    <property type="molecule type" value="Genomic_DNA"/>
</dbReference>
<feature type="compositionally biased region" description="Basic and acidic residues" evidence="1">
    <location>
        <begin position="20"/>
        <end position="30"/>
    </location>
</feature>
<feature type="region of interest" description="Disordered" evidence="1">
    <location>
        <begin position="1"/>
        <end position="30"/>
    </location>
</feature>
<dbReference type="InterPro" id="IPR032675">
    <property type="entry name" value="LRR_dom_sf"/>
</dbReference>
<protein>
    <recommendedName>
        <fullName evidence="4">F-box domain-containing protein</fullName>
    </recommendedName>
</protein>
<evidence type="ECO:0000256" key="1">
    <source>
        <dbReference type="SAM" id="MobiDB-lite"/>
    </source>
</evidence>
<proteinExistence type="predicted"/>
<gene>
    <name evidence="2" type="ORF">GALMADRAFT_234678</name>
</gene>
<reference evidence="3" key="1">
    <citation type="journal article" date="2014" name="Proc. Natl. Acad. Sci. U.S.A.">
        <title>Extensive sampling of basidiomycete genomes demonstrates inadequacy of the white-rot/brown-rot paradigm for wood decay fungi.</title>
        <authorList>
            <person name="Riley R."/>
            <person name="Salamov A.A."/>
            <person name="Brown D.W."/>
            <person name="Nagy L.G."/>
            <person name="Floudas D."/>
            <person name="Held B.W."/>
            <person name="Levasseur A."/>
            <person name="Lombard V."/>
            <person name="Morin E."/>
            <person name="Otillar R."/>
            <person name="Lindquist E.A."/>
            <person name="Sun H."/>
            <person name="LaButti K.M."/>
            <person name="Schmutz J."/>
            <person name="Jabbour D."/>
            <person name="Luo H."/>
            <person name="Baker S.E."/>
            <person name="Pisabarro A.G."/>
            <person name="Walton J.D."/>
            <person name="Blanchette R.A."/>
            <person name="Henrissat B."/>
            <person name="Martin F."/>
            <person name="Cullen D."/>
            <person name="Hibbett D.S."/>
            <person name="Grigoriev I.V."/>
        </authorList>
    </citation>
    <scope>NUCLEOTIDE SEQUENCE [LARGE SCALE GENOMIC DNA]</scope>
    <source>
        <strain evidence="3">CBS 339.88</strain>
    </source>
</reference>
<keyword evidence="3" id="KW-1185">Reference proteome</keyword>
<accession>A0A067U2P8</accession>